<evidence type="ECO:0000313" key="2">
    <source>
        <dbReference type="Proteomes" id="UP001206483"/>
    </source>
</evidence>
<dbReference type="EMBL" id="JAMZDX010000005">
    <property type="protein sequence ID" value="MCP2312184.1"/>
    <property type="molecule type" value="Genomic_DNA"/>
</dbReference>
<comment type="caution">
    <text evidence="1">The sequence shown here is derived from an EMBL/GenBank/DDBJ whole genome shotgun (WGS) entry which is preliminary data.</text>
</comment>
<dbReference type="Proteomes" id="UP001206483">
    <property type="component" value="Unassembled WGS sequence"/>
</dbReference>
<proteinExistence type="predicted"/>
<dbReference type="Pfam" id="PF04978">
    <property type="entry name" value="MST"/>
    <property type="match status" value="1"/>
</dbReference>
<dbReference type="InterPro" id="IPR007061">
    <property type="entry name" value="MST-like"/>
</dbReference>
<name>A0ABT1J4M8_9ACTN</name>
<accession>A0ABT1J4M8</accession>
<organism evidence="1 2">
    <name type="scientific">Kitasatospora paracochleata</name>
    <dbReference type="NCBI Taxonomy" id="58354"/>
    <lineage>
        <taxon>Bacteria</taxon>
        <taxon>Bacillati</taxon>
        <taxon>Actinomycetota</taxon>
        <taxon>Actinomycetes</taxon>
        <taxon>Kitasatosporales</taxon>
        <taxon>Streptomycetaceae</taxon>
        <taxon>Kitasatospora</taxon>
    </lineage>
</organism>
<evidence type="ECO:0008006" key="3">
    <source>
        <dbReference type="Google" id="ProtNLM"/>
    </source>
</evidence>
<evidence type="ECO:0000313" key="1">
    <source>
        <dbReference type="EMBL" id="MCP2312184.1"/>
    </source>
</evidence>
<gene>
    <name evidence="1" type="ORF">FHR36_005350</name>
</gene>
<protein>
    <recommendedName>
        <fullName evidence="3">Mini-circle protein</fullName>
    </recommendedName>
</protein>
<dbReference type="RefSeq" id="WP_253801073.1">
    <property type="nucleotide sequence ID" value="NZ_BAAAUB010000075.1"/>
</dbReference>
<keyword evidence="2" id="KW-1185">Reference proteome</keyword>
<dbReference type="SUPFAM" id="SSF109854">
    <property type="entry name" value="DinB/YfiT-like putative metalloenzymes"/>
    <property type="match status" value="1"/>
</dbReference>
<reference evidence="1 2" key="1">
    <citation type="submission" date="2022-06" db="EMBL/GenBank/DDBJ databases">
        <title>Sequencing the genomes of 1000 actinobacteria strains.</title>
        <authorList>
            <person name="Klenk H.-P."/>
        </authorList>
    </citation>
    <scope>NUCLEOTIDE SEQUENCE [LARGE SCALE GENOMIC DNA]</scope>
    <source>
        <strain evidence="1 2">DSM 41656</strain>
    </source>
</reference>
<dbReference type="Gene3D" id="1.20.120.450">
    <property type="entry name" value="dinb family like domain"/>
    <property type="match status" value="1"/>
</dbReference>
<sequence>MTETTETTETDAPVLTEPPVAGTEVDTLLGALERQRRTLVWKCSGLDAAGMRATVGRSSMTLGGLLKHLALVEDDMLSQKLLGRPPAEPWSAVDWDASPDWEWRTAADDTPEELLALWRDAVARSRANVRQALAGDGPGQLVAYVGKRGARPSLRRLLVDLVEEYARHVGHADLLREAVDGLVGEDPPQ</sequence>
<dbReference type="InterPro" id="IPR034660">
    <property type="entry name" value="DinB/YfiT-like"/>
</dbReference>